<name>A0AAE8BHX2_9CAUD</name>
<accession>A0AAE8BHX2</accession>
<keyword evidence="2" id="KW-1185">Reference proteome</keyword>
<proteinExistence type="predicted"/>
<reference evidence="1" key="1">
    <citation type="submission" date="2021-06" db="EMBL/GenBank/DDBJ databases">
        <title>Complete genome sequence of Stenotrophomonas maltophilia phage Siara.</title>
        <authorList>
            <person name="Marmion J."/>
            <person name="Tate N."/>
            <person name="Clark J."/>
            <person name="Le T."/>
            <person name="Liu M."/>
            <person name="Burrowes B."/>
            <person name="Gill J."/>
        </authorList>
    </citation>
    <scope>NUCLEOTIDE SEQUENCE</scope>
</reference>
<sequence length="65" mass="7785">MVIQWAVTDTHGANMKRIFCRFVKSREIHNFLVSEHDKMLADRRKRAARYEVLKHTKGKRSHYEG</sequence>
<gene>
    <name evidence="1" type="ORF">CPT_Siara_002</name>
</gene>
<dbReference type="Proteomes" id="UP000827319">
    <property type="component" value="Segment"/>
</dbReference>
<organism evidence="1 2">
    <name type="scientific">Stenotrophomonas phage Siara</name>
    <dbReference type="NCBI Taxonomy" id="2859658"/>
    <lineage>
        <taxon>Viruses</taxon>
        <taxon>Duplodnaviria</taxon>
        <taxon>Heunggongvirae</taxon>
        <taxon>Uroviricota</taxon>
        <taxon>Caudoviricetes</taxon>
        <taxon>Beaumontvirinae</taxon>
        <taxon>Siaravirus</taxon>
        <taxon>Siaravirus siara</taxon>
    </lineage>
</organism>
<dbReference type="EMBL" id="MZ326859">
    <property type="protein sequence ID" value="QYW02005.1"/>
    <property type="molecule type" value="Genomic_DNA"/>
</dbReference>
<evidence type="ECO:0000313" key="2">
    <source>
        <dbReference type="Proteomes" id="UP000827319"/>
    </source>
</evidence>
<evidence type="ECO:0000313" key="1">
    <source>
        <dbReference type="EMBL" id="QYW02005.1"/>
    </source>
</evidence>
<protein>
    <submittedName>
        <fullName evidence="1">Uncharacterized protein</fullName>
    </submittedName>
</protein>